<evidence type="ECO:0000313" key="2">
    <source>
        <dbReference type="Proteomes" id="UP000321805"/>
    </source>
</evidence>
<reference evidence="1 2" key="1">
    <citation type="journal article" date="2018" name="J. Microbiol.">
        <title>Baekduia soli gen. nov., sp. nov., a novel bacterium isolated from the soil of Baekdu Mountain and proposal of a novel family name, Baekduiaceae fam. nov.</title>
        <authorList>
            <person name="An D.S."/>
            <person name="Siddiqi M.Z."/>
            <person name="Kim K.H."/>
            <person name="Yu H.S."/>
            <person name="Im W.T."/>
        </authorList>
    </citation>
    <scope>NUCLEOTIDE SEQUENCE [LARGE SCALE GENOMIC DNA]</scope>
    <source>
        <strain evidence="1 2">BR7-21</strain>
    </source>
</reference>
<dbReference type="SUPFAM" id="SSF51905">
    <property type="entry name" value="FAD/NAD(P)-binding domain"/>
    <property type="match status" value="2"/>
</dbReference>
<gene>
    <name evidence="1" type="ORF">FSW04_16720</name>
</gene>
<dbReference type="Proteomes" id="UP000321805">
    <property type="component" value="Chromosome"/>
</dbReference>
<dbReference type="PANTHER" id="PTHR42877:SF4">
    <property type="entry name" value="FAD_NAD(P)-BINDING DOMAIN-CONTAINING PROTEIN-RELATED"/>
    <property type="match status" value="1"/>
</dbReference>
<dbReference type="EMBL" id="CP042430">
    <property type="protein sequence ID" value="QEC49054.1"/>
    <property type="molecule type" value="Genomic_DNA"/>
</dbReference>
<evidence type="ECO:0000313" key="1">
    <source>
        <dbReference type="EMBL" id="QEC49054.1"/>
    </source>
</evidence>
<accession>A0A5B8U7J3</accession>
<dbReference type="OrthoDB" id="5168853at2"/>
<name>A0A5B8U7J3_9ACTN</name>
<keyword evidence="2" id="KW-1185">Reference proteome</keyword>
<dbReference type="KEGG" id="bsol:FSW04_16720"/>
<organism evidence="1 2">
    <name type="scientific">Baekduia soli</name>
    <dbReference type="NCBI Taxonomy" id="496014"/>
    <lineage>
        <taxon>Bacteria</taxon>
        <taxon>Bacillati</taxon>
        <taxon>Actinomycetota</taxon>
        <taxon>Thermoleophilia</taxon>
        <taxon>Solirubrobacterales</taxon>
        <taxon>Baekduiaceae</taxon>
        <taxon>Baekduia</taxon>
    </lineage>
</organism>
<dbReference type="Pfam" id="PF13738">
    <property type="entry name" value="Pyr_redox_3"/>
    <property type="match status" value="1"/>
</dbReference>
<dbReference type="Gene3D" id="3.50.50.60">
    <property type="entry name" value="FAD/NAD(P)-binding domain"/>
    <property type="match status" value="3"/>
</dbReference>
<dbReference type="PRINTS" id="PR00419">
    <property type="entry name" value="ADXRDTASE"/>
</dbReference>
<dbReference type="RefSeq" id="WP_146921280.1">
    <property type="nucleotide sequence ID" value="NZ_CP042430.1"/>
</dbReference>
<proteinExistence type="predicted"/>
<dbReference type="PANTHER" id="PTHR42877">
    <property type="entry name" value="L-ORNITHINE N(5)-MONOOXYGENASE-RELATED"/>
    <property type="match status" value="1"/>
</dbReference>
<dbReference type="InterPro" id="IPR036188">
    <property type="entry name" value="FAD/NAD-bd_sf"/>
</dbReference>
<dbReference type="InterPro" id="IPR051209">
    <property type="entry name" value="FAD-bind_Monooxygenase_sf"/>
</dbReference>
<protein>
    <submittedName>
        <fullName evidence="1">NAD(P)/FAD-dependent oxidoreductase</fullName>
    </submittedName>
</protein>
<dbReference type="AlphaFoldDB" id="A0A5B8U7J3"/>
<sequence>MDVPTTTPPRHVRVAIIGAGFGGLGTAIRLDRQGDDDFLVFERAEDVGGTWWANTYPGCQCDIPSHLYSFSFAPNPEWTRTYPEQPEIRDYLRACVTRFGIADRIRLRTEVTGADWDEAAGRWALQTSAGPFTADVLVAAPGPLSAPSVPDLPGLADFAGTVFHTARWNHDHDLTGRRVAFVGTGASAIQAVPEVQRVAGHLDVFQRTPPWVVPHRDRPITRAERALYRRVPVAQRLVRSVVYGLRELLVPGLAYRPALMGAVQRLALKHLADQVPDPALRARVTPDYAIGCKRILPSNRWYPALGAPNVDLVTSAIAAVRPDGVVSADGAFHPADTIIFGTGFHVTDIPLAGIVRGVGGRRLADVWDRSPQAYRGTAVAGFPNLFLLVGPNVGLGHNSIVFMIEAQITYLLGALAEMRRRGAGRVEVRPAAQAAYNVGLQGRMGRTVWNTGGCSSWYLDATGRNTTIWPDFTWRFWAQARRFDAAAYDLAPAVP</sequence>